<name>A0ABZ2PDN9_9NOCA</name>
<dbReference type="SUPFAM" id="SSF53822">
    <property type="entry name" value="Periplasmic binding protein-like I"/>
    <property type="match status" value="1"/>
</dbReference>
<sequence length="365" mass="37566">MTVVIRSRTRRLAFGGVASLGALALVAGCGSAPEDNGSESGGSASGDFKPCMVSDAGGFDDKSFNQLSFEGLTEASATLDVEPITVESASPTDYNPNISNLIDQGCSLILTVGFDLADATKSAAEANTDIDFAIIDDSSIDLPNVKPLTYDAAQSAFLAGYAAASYSKTGVVGTFGGSQLPTVTIFMDGFADGVNYFNEQKNGNVRVIGWDVPAQNGSFTGGFEANAVAKNTAQGLIDQNADVIFPVGGPIYQSAAQAIRDSSRPIALIGADADVFESDPSVSDLMLTSVTKGLKTSVDEIVATSGEGSFDTAPYVGTLENDGVGIAPFHDYESQVDPALQSELDTIEAGIIDGSITVESPSSPK</sequence>
<evidence type="ECO:0000259" key="8">
    <source>
        <dbReference type="Pfam" id="PF02608"/>
    </source>
</evidence>
<feature type="domain" description="ABC transporter substrate-binding protein PnrA-like" evidence="8">
    <location>
        <begin position="51"/>
        <end position="352"/>
    </location>
</feature>
<dbReference type="Gene3D" id="3.40.50.2300">
    <property type="match status" value="2"/>
</dbReference>
<dbReference type="Proteomes" id="UP001432000">
    <property type="component" value="Chromosome"/>
</dbReference>
<keyword evidence="10" id="KW-1185">Reference proteome</keyword>
<comment type="similarity">
    <text evidence="2">Belongs to the BMP lipoprotein family.</text>
</comment>
<dbReference type="InterPro" id="IPR003760">
    <property type="entry name" value="PnrA-like"/>
</dbReference>
<dbReference type="Pfam" id="PF02608">
    <property type="entry name" value="Bmp"/>
    <property type="match status" value="1"/>
</dbReference>
<evidence type="ECO:0000256" key="2">
    <source>
        <dbReference type="ARBA" id="ARBA00008610"/>
    </source>
</evidence>
<keyword evidence="3" id="KW-1003">Cell membrane</keyword>
<keyword evidence="4 7" id="KW-0732">Signal</keyword>
<feature type="signal peptide" evidence="7">
    <location>
        <begin position="1"/>
        <end position="24"/>
    </location>
</feature>
<dbReference type="InterPro" id="IPR050957">
    <property type="entry name" value="BMP_lipoprotein"/>
</dbReference>
<evidence type="ECO:0000256" key="6">
    <source>
        <dbReference type="ARBA" id="ARBA00023288"/>
    </source>
</evidence>
<proteinExistence type="inferred from homology"/>
<dbReference type="PROSITE" id="PS51257">
    <property type="entry name" value="PROKAR_LIPOPROTEIN"/>
    <property type="match status" value="1"/>
</dbReference>
<comment type="subcellular location">
    <subcellularLocation>
        <location evidence="1">Cell membrane</location>
        <topology evidence="1">Lipid-anchor</topology>
    </subcellularLocation>
</comment>
<dbReference type="PANTHER" id="PTHR34296">
    <property type="entry name" value="TRANSCRIPTIONAL ACTIVATOR PROTEIN MED"/>
    <property type="match status" value="1"/>
</dbReference>
<accession>A0ABZ2PDN9</accession>
<evidence type="ECO:0000256" key="3">
    <source>
        <dbReference type="ARBA" id="ARBA00022475"/>
    </source>
</evidence>
<keyword evidence="6" id="KW-0449">Lipoprotein</keyword>
<evidence type="ECO:0000313" key="10">
    <source>
        <dbReference type="Proteomes" id="UP001432000"/>
    </source>
</evidence>
<evidence type="ECO:0000313" key="9">
    <source>
        <dbReference type="EMBL" id="WXG67036.1"/>
    </source>
</evidence>
<protein>
    <submittedName>
        <fullName evidence="9">BMP family ABC transporter substrate-binding protein</fullName>
    </submittedName>
</protein>
<dbReference type="CDD" id="cd06354">
    <property type="entry name" value="PBP1_PrnA-like"/>
    <property type="match status" value="1"/>
</dbReference>
<keyword evidence="5" id="KW-0472">Membrane</keyword>
<dbReference type="EMBL" id="CP147846">
    <property type="protein sequence ID" value="WXG67036.1"/>
    <property type="molecule type" value="Genomic_DNA"/>
</dbReference>
<evidence type="ECO:0000256" key="7">
    <source>
        <dbReference type="SAM" id="SignalP"/>
    </source>
</evidence>
<dbReference type="InterPro" id="IPR028082">
    <property type="entry name" value="Peripla_BP_I"/>
</dbReference>
<dbReference type="PANTHER" id="PTHR34296:SF2">
    <property type="entry name" value="ABC TRANSPORTER GUANOSINE-BINDING PROTEIN NUPN"/>
    <property type="match status" value="1"/>
</dbReference>
<dbReference type="RefSeq" id="WP_338886460.1">
    <property type="nucleotide sequence ID" value="NZ_CP147846.1"/>
</dbReference>
<evidence type="ECO:0000256" key="5">
    <source>
        <dbReference type="ARBA" id="ARBA00023136"/>
    </source>
</evidence>
<evidence type="ECO:0000256" key="4">
    <source>
        <dbReference type="ARBA" id="ARBA00022729"/>
    </source>
</evidence>
<organism evidence="9 10">
    <name type="scientific">Rhodococcus sovatensis</name>
    <dbReference type="NCBI Taxonomy" id="1805840"/>
    <lineage>
        <taxon>Bacteria</taxon>
        <taxon>Bacillati</taxon>
        <taxon>Actinomycetota</taxon>
        <taxon>Actinomycetes</taxon>
        <taxon>Mycobacteriales</taxon>
        <taxon>Nocardiaceae</taxon>
        <taxon>Rhodococcus</taxon>
    </lineage>
</organism>
<feature type="chain" id="PRO_5045585434" evidence="7">
    <location>
        <begin position="25"/>
        <end position="365"/>
    </location>
</feature>
<gene>
    <name evidence="9" type="ORF">WDS16_17445</name>
</gene>
<reference evidence="9 10" key="1">
    <citation type="submission" date="2024-03" db="EMBL/GenBank/DDBJ databases">
        <title>Natural products discovery in diverse microorganisms through a two-stage MS feature dereplication strategy.</title>
        <authorList>
            <person name="Zhang R."/>
        </authorList>
    </citation>
    <scope>NUCLEOTIDE SEQUENCE [LARGE SCALE GENOMIC DNA]</scope>
    <source>
        <strain evidence="9 10">18930</strain>
    </source>
</reference>
<evidence type="ECO:0000256" key="1">
    <source>
        <dbReference type="ARBA" id="ARBA00004193"/>
    </source>
</evidence>